<dbReference type="AlphaFoldDB" id="A0AAX2ZCQ9"/>
<comment type="similarity">
    <text evidence="1">Belongs to the Cu-Zn superoxide dismutase family.</text>
</comment>
<reference evidence="4 5" key="1">
    <citation type="journal article" date="2023" name="Int. J. Syst. Evol. Microbiol.">
        <title>Terrisporobacter hibernicus sp. nov., isolated from bovine faeces in Northern Ireland.</title>
        <authorList>
            <person name="Mitchell M."/>
            <person name="Nguyen S.V."/>
            <person name="Connor M."/>
            <person name="Fairley D.J."/>
            <person name="Donoghue O."/>
            <person name="Marshall H."/>
            <person name="Koolman L."/>
            <person name="McMullan G."/>
            <person name="Schaffer K.E."/>
            <person name="McGrath J.W."/>
            <person name="Fanning S."/>
        </authorList>
    </citation>
    <scope>NUCLEOTIDE SEQUENCE [LARGE SCALE GENOMIC DNA]</scope>
    <source>
        <strain evidence="4 5">MCA3</strain>
    </source>
</reference>
<dbReference type="InterPro" id="IPR018152">
    <property type="entry name" value="SOD_Cu/Zn_BS"/>
</dbReference>
<feature type="domain" description="Superoxide dismutase copper/zinc binding" evidence="3">
    <location>
        <begin position="38"/>
        <end position="167"/>
    </location>
</feature>
<organism evidence="4 5">
    <name type="scientific">Terrisporobacter hibernicus</name>
    <dbReference type="NCBI Taxonomy" id="2813371"/>
    <lineage>
        <taxon>Bacteria</taxon>
        <taxon>Bacillati</taxon>
        <taxon>Bacillota</taxon>
        <taxon>Clostridia</taxon>
        <taxon>Peptostreptococcales</taxon>
        <taxon>Peptostreptococcaceae</taxon>
        <taxon>Terrisporobacter</taxon>
    </lineage>
</organism>
<name>A0AAX2ZCQ9_9FIRM</name>
<sequence>MDFPIINNEMIKVFSSYRPNYPTAIAKIQGDANNPSLKGEVLFYQLDQGVYIKAYIIGIPNTDSKGEPTKFHGFHIHEVGDCSLGTPQNPFPSTGGHFNPGDSEHPFHAGDLPPILSANGIGILSVFTNNFRVIDILERSIVLHENRDDFTSQPSGMSGNKIACGKILPYHY</sequence>
<dbReference type="PROSITE" id="PS00087">
    <property type="entry name" value="SOD_CU_ZN_1"/>
    <property type="match status" value="1"/>
</dbReference>
<evidence type="ECO:0000313" key="5">
    <source>
        <dbReference type="Proteomes" id="UP001198983"/>
    </source>
</evidence>
<dbReference type="Gene3D" id="2.60.40.200">
    <property type="entry name" value="Superoxide dismutase, copper/zinc binding domain"/>
    <property type="match status" value="1"/>
</dbReference>
<accession>A0AAX2ZCQ9</accession>
<dbReference type="EMBL" id="CP081135">
    <property type="protein sequence ID" value="UEL47012.1"/>
    <property type="molecule type" value="Genomic_DNA"/>
</dbReference>
<comment type="function">
    <text evidence="2">Destroys radicals which are normally produced within the cells and which are toxic to biological systems. May play a role in favoring mycobacterial survival in phagocytes.</text>
</comment>
<dbReference type="InterPro" id="IPR001424">
    <property type="entry name" value="SOD_Cu_Zn_dom"/>
</dbReference>
<evidence type="ECO:0000256" key="1">
    <source>
        <dbReference type="ARBA" id="ARBA00010457"/>
    </source>
</evidence>
<dbReference type="InterPro" id="IPR036423">
    <property type="entry name" value="SOD-like_Cu/Zn_dom_sf"/>
</dbReference>
<dbReference type="GO" id="GO:0006801">
    <property type="term" value="P:superoxide metabolic process"/>
    <property type="evidence" value="ECO:0007669"/>
    <property type="project" value="InterPro"/>
</dbReference>
<dbReference type="RefSeq" id="WP_228415588.1">
    <property type="nucleotide sequence ID" value="NZ_CP081135.1"/>
</dbReference>
<evidence type="ECO:0000313" key="4">
    <source>
        <dbReference type="EMBL" id="UEL47012.1"/>
    </source>
</evidence>
<dbReference type="KEGG" id="tem:JW646_15425"/>
<dbReference type="GO" id="GO:0005507">
    <property type="term" value="F:copper ion binding"/>
    <property type="evidence" value="ECO:0007669"/>
    <property type="project" value="InterPro"/>
</dbReference>
<dbReference type="PANTHER" id="PTHR10003">
    <property type="entry name" value="SUPEROXIDE DISMUTASE CU-ZN -RELATED"/>
    <property type="match status" value="1"/>
</dbReference>
<gene>
    <name evidence="4" type="ORF">JW646_15425</name>
</gene>
<evidence type="ECO:0000256" key="2">
    <source>
        <dbReference type="ARBA" id="ARBA00024900"/>
    </source>
</evidence>
<dbReference type="Proteomes" id="UP001198983">
    <property type="component" value="Chromosome"/>
</dbReference>
<proteinExistence type="inferred from homology"/>
<protein>
    <submittedName>
        <fullName evidence="4">Superoxide dismutase family protein</fullName>
    </submittedName>
</protein>
<dbReference type="SUPFAM" id="SSF49329">
    <property type="entry name" value="Cu,Zn superoxide dismutase-like"/>
    <property type="match status" value="1"/>
</dbReference>
<keyword evidence="5" id="KW-1185">Reference proteome</keyword>
<evidence type="ECO:0000259" key="3">
    <source>
        <dbReference type="Pfam" id="PF00080"/>
    </source>
</evidence>
<dbReference type="InterPro" id="IPR024134">
    <property type="entry name" value="SOD_Cu/Zn_/chaperone"/>
</dbReference>
<dbReference type="Pfam" id="PF00080">
    <property type="entry name" value="Sod_Cu"/>
    <property type="match status" value="1"/>
</dbReference>